<comment type="subunit">
    <text evidence="10">The type I restriction/modification system is composed of three polypeptides R, M and S.</text>
</comment>
<dbReference type="Pfam" id="PF22679">
    <property type="entry name" value="T1R_D3-like"/>
    <property type="match status" value="1"/>
</dbReference>
<comment type="catalytic activity">
    <reaction evidence="1 10">
        <text>Endonucleolytic cleavage of DNA to give random double-stranded fragments with terminal 5'-phosphates, ATP is simultaneously hydrolyzed.</text>
        <dbReference type="EC" id="3.1.21.3"/>
    </reaction>
</comment>
<evidence type="ECO:0000256" key="5">
    <source>
        <dbReference type="ARBA" id="ARBA00022747"/>
    </source>
</evidence>
<evidence type="ECO:0000256" key="8">
    <source>
        <dbReference type="ARBA" id="ARBA00022840"/>
    </source>
</evidence>
<dbReference type="RefSeq" id="WP_301637329.1">
    <property type="nucleotide sequence ID" value="NZ_JADYTN010000002.1"/>
</dbReference>
<reference evidence="13 14" key="1">
    <citation type="submission" date="2020-12" db="EMBL/GenBank/DDBJ databases">
        <title>Whole genome sequences of gut porcine anaerobes.</title>
        <authorList>
            <person name="Kubasova T."/>
            <person name="Jahodarova E."/>
            <person name="Rychlik I."/>
        </authorList>
    </citation>
    <scope>NUCLEOTIDE SEQUENCE [LARGE SCALE GENOMIC DNA]</scope>
    <source>
        <strain evidence="13 14">An925</strain>
    </source>
</reference>
<dbReference type="SMART" id="SM00487">
    <property type="entry name" value="DEXDc"/>
    <property type="match status" value="1"/>
</dbReference>
<evidence type="ECO:0000256" key="7">
    <source>
        <dbReference type="ARBA" id="ARBA00022801"/>
    </source>
</evidence>
<evidence type="ECO:0000256" key="2">
    <source>
        <dbReference type="ARBA" id="ARBA00008598"/>
    </source>
</evidence>
<dbReference type="Gene3D" id="3.90.1570.50">
    <property type="match status" value="1"/>
</dbReference>
<organism evidence="13 14">
    <name type="scientific">Xylanibacter brevis</name>
    <dbReference type="NCBI Taxonomy" id="83231"/>
    <lineage>
        <taxon>Bacteria</taxon>
        <taxon>Pseudomonadati</taxon>
        <taxon>Bacteroidota</taxon>
        <taxon>Bacteroidia</taxon>
        <taxon>Bacteroidales</taxon>
        <taxon>Prevotellaceae</taxon>
        <taxon>Xylanibacter</taxon>
    </lineage>
</organism>
<evidence type="ECO:0000313" key="13">
    <source>
        <dbReference type="EMBL" id="MCF2562747.1"/>
    </source>
</evidence>
<keyword evidence="6 13" id="KW-0255">Endonuclease</keyword>
<evidence type="ECO:0000256" key="6">
    <source>
        <dbReference type="ARBA" id="ARBA00022759"/>
    </source>
</evidence>
<comment type="function">
    <text evidence="10">Subunit R is required for both nuclease and ATPase activities, but not for modification.</text>
</comment>
<keyword evidence="11" id="KW-0175">Coiled coil</keyword>
<keyword evidence="8 10" id="KW-0067">ATP-binding</keyword>
<dbReference type="EMBL" id="JADYTN010000002">
    <property type="protein sequence ID" value="MCF2562747.1"/>
    <property type="molecule type" value="Genomic_DNA"/>
</dbReference>
<dbReference type="InterPro" id="IPR040980">
    <property type="entry name" value="SWI2_SNF2"/>
</dbReference>
<keyword evidence="9 10" id="KW-0238">DNA-binding</keyword>
<dbReference type="Proteomes" id="UP001200470">
    <property type="component" value="Unassembled WGS sequence"/>
</dbReference>
<dbReference type="PANTHER" id="PTHR30195">
    <property type="entry name" value="TYPE I SITE-SPECIFIC DEOXYRIBONUCLEASE PROTEIN SUBUNIT M AND R"/>
    <property type="match status" value="1"/>
</dbReference>
<comment type="similarity">
    <text evidence="2 10">Belongs to the HsdR family.</text>
</comment>
<dbReference type="Pfam" id="PF04313">
    <property type="entry name" value="HSDR_N"/>
    <property type="match status" value="1"/>
</dbReference>
<evidence type="ECO:0000256" key="10">
    <source>
        <dbReference type="RuleBase" id="RU364115"/>
    </source>
</evidence>
<dbReference type="EC" id="3.1.21.3" evidence="10"/>
<dbReference type="InterPro" id="IPR055180">
    <property type="entry name" value="HsdR_RecA-like_helicase_dom_2"/>
</dbReference>
<proteinExistence type="inferred from homology"/>
<dbReference type="InterPro" id="IPR051268">
    <property type="entry name" value="Type-I_R_enzyme_R_subunit"/>
</dbReference>
<evidence type="ECO:0000256" key="4">
    <source>
        <dbReference type="ARBA" id="ARBA00022741"/>
    </source>
</evidence>
<dbReference type="InterPro" id="IPR027417">
    <property type="entry name" value="P-loop_NTPase"/>
</dbReference>
<protein>
    <recommendedName>
        <fullName evidence="10">Type I restriction enzyme endonuclease subunit</fullName>
        <shortName evidence="10">R protein</shortName>
        <ecNumber evidence="10">3.1.21.3</ecNumber>
    </recommendedName>
</protein>
<keyword evidence="3" id="KW-0540">Nuclease</keyword>
<dbReference type="Pfam" id="PF11867">
    <property type="entry name" value="T1RH-like_C"/>
    <property type="match status" value="1"/>
</dbReference>
<evidence type="ECO:0000259" key="12">
    <source>
        <dbReference type="PROSITE" id="PS51192"/>
    </source>
</evidence>
<dbReference type="CDD" id="cd22332">
    <property type="entry name" value="HsdR_N"/>
    <property type="match status" value="1"/>
</dbReference>
<dbReference type="Gene3D" id="3.40.50.300">
    <property type="entry name" value="P-loop containing nucleotide triphosphate hydrolases"/>
    <property type="match status" value="2"/>
</dbReference>
<gene>
    <name evidence="13" type="ORF">I6E12_01260</name>
</gene>
<keyword evidence="7 10" id="KW-0378">Hydrolase</keyword>
<dbReference type="NCBIfam" id="TIGR00348">
    <property type="entry name" value="hsdR"/>
    <property type="match status" value="1"/>
</dbReference>
<evidence type="ECO:0000256" key="11">
    <source>
        <dbReference type="SAM" id="Coils"/>
    </source>
</evidence>
<dbReference type="InterPro" id="IPR007409">
    <property type="entry name" value="Restrct_endonuc_type1_HsdR_N"/>
</dbReference>
<dbReference type="InterPro" id="IPR014001">
    <property type="entry name" value="Helicase_ATP-bd"/>
</dbReference>
<evidence type="ECO:0000256" key="1">
    <source>
        <dbReference type="ARBA" id="ARBA00000851"/>
    </source>
</evidence>
<keyword evidence="4 10" id="KW-0547">Nucleotide-binding</keyword>
<dbReference type="InterPro" id="IPR021810">
    <property type="entry name" value="T1RH-like_C"/>
</dbReference>
<accession>A0ABS9CC99</accession>
<sequence>MSKDYSEDQLIQRSAAELLEKELGWTSVYAFDSEVLGQNGTLGRTSYHEVLLTARFRKALKALNPWLTDKQLQECVEHMTEHMSSQTLMQINEQKYQYIKDGVPVTRVKPNGETEEVRAKVIDFASPLKNDFLCVREMWVYGALYHRRADIVGFVNGIPLLFMELKNHDVEVVDAFNKNYRDYLDTIPQLFYHNVFIMFSNGLEARVGTIDSKWEFFHEWKRLTEQETGNIELPTMLRGICKKENFLDLLENFILYDHSGGRTVKILARNHQYLGVNQAVEMYRNRHYLNGKLGVFWHTQGSGKSYSMLFLSQKIRRKFEGSPTFLVLTDRDELNKQISDTFENCGLLGNVKAKKFVASSGEDLKTKLMGNPSFIFSLIQKFNDPKAEPIYPDHDIIVMSDEAHRTQNGIFADNLMHLLPTAHRIGFTGTPLLSNDNITARTFGGYVSIYDFKRAVEDKATVPLYYENRGEKLQDLKNPEINDEIAAALEQAGELDASQLAKLEREFAKEVHLLTAAKRLRLIAKDFVRHYSDLWTSGKAMFVCYNKVTCVRMFNYVREYWQREIKALEESITKCTSQQEAQEMQRKLEWMKETDMAVVVSQEQNEIQTFQKWNLDIKPHRERMEKEELDKAFKADDSRLRVVFVCAMWLTGFDVKTLSCLYIDKPMKAHTLMQTIARANRVSAGKANGLIIDYIGIVKALRQALADYTANPEGSEGGNDPTIDKKELIKNVLETIAAATAFLKEHDFELDNLINAESFEKLSLLKKAANAMCETAEIRKSYCTFASTLLKLWKYLDREDITQEMKQQKDAIEAIFKELQQKRKHADITDLSVAINEIVNEHVEIDPEATMMVAESRRFDISGIDFDLLRREFAKSKEKNLVLKDIQELLQERIAQMLAQNPSRINFYEKYQEIIHDYNQEQNRATIEKTFEELMKLSHELTEEEKRYIREGFENDEQLSMYDVLMKDNLSKDEIKKLKVVAKELLEKIKAQLATMDHPFDKQETKAAIIITIRDILWKELPESYSDESINYYRDAVYNYVSQHYGSVA</sequence>
<dbReference type="Pfam" id="PF18766">
    <property type="entry name" value="SWI2_SNF2"/>
    <property type="match status" value="1"/>
</dbReference>
<keyword evidence="5 10" id="KW-0680">Restriction system</keyword>
<dbReference type="InterPro" id="IPR004473">
    <property type="entry name" value="Restrct_endonuc_typeI_HsdR"/>
</dbReference>
<comment type="caution">
    <text evidence="13">The sequence shown here is derived from an EMBL/GenBank/DDBJ whole genome shotgun (WGS) entry which is preliminary data.</text>
</comment>
<evidence type="ECO:0000256" key="9">
    <source>
        <dbReference type="ARBA" id="ARBA00023125"/>
    </source>
</evidence>
<keyword evidence="14" id="KW-1185">Reference proteome</keyword>
<evidence type="ECO:0000313" key="14">
    <source>
        <dbReference type="Proteomes" id="UP001200470"/>
    </source>
</evidence>
<dbReference type="GO" id="GO:0004519">
    <property type="term" value="F:endonuclease activity"/>
    <property type="evidence" value="ECO:0007669"/>
    <property type="project" value="UniProtKB-KW"/>
</dbReference>
<name>A0ABS9CC99_9BACT</name>
<dbReference type="SUPFAM" id="SSF52540">
    <property type="entry name" value="P-loop containing nucleoside triphosphate hydrolases"/>
    <property type="match status" value="1"/>
</dbReference>
<dbReference type="PANTHER" id="PTHR30195:SF15">
    <property type="entry name" value="TYPE I RESTRICTION ENZYME HINDI ENDONUCLEASE SUBUNIT"/>
    <property type="match status" value="1"/>
</dbReference>
<evidence type="ECO:0000256" key="3">
    <source>
        <dbReference type="ARBA" id="ARBA00022722"/>
    </source>
</evidence>
<feature type="coiled-coil region" evidence="11">
    <location>
        <begin position="908"/>
        <end position="947"/>
    </location>
</feature>
<feature type="domain" description="Helicase ATP-binding" evidence="12">
    <location>
        <begin position="285"/>
        <end position="449"/>
    </location>
</feature>
<dbReference type="PROSITE" id="PS51192">
    <property type="entry name" value="HELICASE_ATP_BIND_1"/>
    <property type="match status" value="1"/>
</dbReference>